<dbReference type="SUPFAM" id="SSF46785">
    <property type="entry name" value="Winged helix' DNA-binding domain"/>
    <property type="match status" value="1"/>
</dbReference>
<evidence type="ECO:0000313" key="6">
    <source>
        <dbReference type="Proteomes" id="UP001161276"/>
    </source>
</evidence>
<dbReference type="PRINTS" id="PR00033">
    <property type="entry name" value="HTHASNC"/>
</dbReference>
<dbReference type="Gene3D" id="3.30.70.920">
    <property type="match status" value="1"/>
</dbReference>
<comment type="caution">
    <text evidence="5">The sequence shown here is derived from an EMBL/GenBank/DDBJ whole genome shotgun (WGS) entry which is preliminary data.</text>
</comment>
<dbReference type="PANTHER" id="PTHR30154">
    <property type="entry name" value="LEUCINE-RESPONSIVE REGULATORY PROTEIN"/>
    <property type="match status" value="1"/>
</dbReference>
<gene>
    <name evidence="5" type="ORF">N5K24_27470</name>
</gene>
<reference evidence="5" key="1">
    <citation type="submission" date="2022-09" db="EMBL/GenBank/DDBJ databases">
        <title>Intensive care unit water sources are persistently colonized with multi-drug resistant bacteria and are the site of extensive horizontal gene transfer of antibiotic resistance genes.</title>
        <authorList>
            <person name="Diorio-Toth L."/>
        </authorList>
    </citation>
    <scope>NUCLEOTIDE SEQUENCE</scope>
    <source>
        <strain evidence="5">GD03676</strain>
    </source>
</reference>
<dbReference type="Pfam" id="PF13412">
    <property type="entry name" value="HTH_24"/>
    <property type="match status" value="1"/>
</dbReference>
<dbReference type="AlphaFoldDB" id="A0AA43B177"/>
<sequence>MEQHDETSPIFCEKPSKTDHMIEQMEKIDKLDLSIISCLQKDGALSQRELADRVGLSQNACWRRLQRLNACGIIRGTRAEVSLVALGLDLTVFVMIRTSHHAKAWADGFRQHVERLPEVTEFYRIGGDWDYLIKVVCRGMAGYDRFYQKLITDFELSTVTGFFAMEAIIENRPPDLRMLEG</sequence>
<evidence type="ECO:0000256" key="3">
    <source>
        <dbReference type="ARBA" id="ARBA00023163"/>
    </source>
</evidence>
<dbReference type="PROSITE" id="PS00519">
    <property type="entry name" value="HTH_ASNC_1"/>
    <property type="match status" value="1"/>
</dbReference>
<feature type="domain" description="HTH asnC-type" evidence="4">
    <location>
        <begin position="28"/>
        <end position="89"/>
    </location>
</feature>
<protein>
    <submittedName>
        <fullName evidence="5">Lrp/AsnC family transcriptional regulator</fullName>
    </submittedName>
</protein>
<evidence type="ECO:0000256" key="2">
    <source>
        <dbReference type="ARBA" id="ARBA00023125"/>
    </source>
</evidence>
<evidence type="ECO:0000256" key="1">
    <source>
        <dbReference type="ARBA" id="ARBA00023015"/>
    </source>
</evidence>
<dbReference type="SMART" id="SM00344">
    <property type="entry name" value="HTH_ASNC"/>
    <property type="match status" value="1"/>
</dbReference>
<dbReference type="InterPro" id="IPR019888">
    <property type="entry name" value="Tscrpt_reg_AsnC-like"/>
</dbReference>
<dbReference type="Proteomes" id="UP001161276">
    <property type="component" value="Unassembled WGS sequence"/>
</dbReference>
<dbReference type="GO" id="GO:0043565">
    <property type="term" value="F:sequence-specific DNA binding"/>
    <property type="evidence" value="ECO:0007669"/>
    <property type="project" value="InterPro"/>
</dbReference>
<keyword evidence="1" id="KW-0805">Transcription regulation</keyword>
<dbReference type="InterPro" id="IPR011991">
    <property type="entry name" value="ArsR-like_HTH"/>
</dbReference>
<dbReference type="PROSITE" id="PS50956">
    <property type="entry name" value="HTH_ASNC_2"/>
    <property type="match status" value="1"/>
</dbReference>
<dbReference type="InterPro" id="IPR019887">
    <property type="entry name" value="Tscrpt_reg_AsnC/Lrp_C"/>
</dbReference>
<dbReference type="CDD" id="cd00090">
    <property type="entry name" value="HTH_ARSR"/>
    <property type="match status" value="1"/>
</dbReference>
<dbReference type="EMBL" id="JAOCKG010000019">
    <property type="protein sequence ID" value="MDH2054171.1"/>
    <property type="molecule type" value="Genomic_DNA"/>
</dbReference>
<dbReference type="GO" id="GO:0005829">
    <property type="term" value="C:cytosol"/>
    <property type="evidence" value="ECO:0007669"/>
    <property type="project" value="TreeGrafter"/>
</dbReference>
<dbReference type="Pfam" id="PF01037">
    <property type="entry name" value="AsnC_trans_reg"/>
    <property type="match status" value="1"/>
</dbReference>
<accession>A0AA43B177</accession>
<dbReference type="SUPFAM" id="SSF54909">
    <property type="entry name" value="Dimeric alpha+beta barrel"/>
    <property type="match status" value="1"/>
</dbReference>
<keyword evidence="2" id="KW-0238">DNA-binding</keyword>
<dbReference type="InterPro" id="IPR011008">
    <property type="entry name" value="Dimeric_a/b-barrel"/>
</dbReference>
<dbReference type="GO" id="GO:0043200">
    <property type="term" value="P:response to amino acid"/>
    <property type="evidence" value="ECO:0007669"/>
    <property type="project" value="TreeGrafter"/>
</dbReference>
<evidence type="ECO:0000259" key="4">
    <source>
        <dbReference type="PROSITE" id="PS50956"/>
    </source>
</evidence>
<keyword evidence="3" id="KW-0804">Transcription</keyword>
<organism evidence="5 6">
    <name type="scientific">Achromobacter marplatensis</name>
    <dbReference type="NCBI Taxonomy" id="470868"/>
    <lineage>
        <taxon>Bacteria</taxon>
        <taxon>Pseudomonadati</taxon>
        <taxon>Pseudomonadota</taxon>
        <taxon>Betaproteobacteria</taxon>
        <taxon>Burkholderiales</taxon>
        <taxon>Alcaligenaceae</taxon>
        <taxon>Achromobacter</taxon>
    </lineage>
</organism>
<dbReference type="GO" id="GO:0006355">
    <property type="term" value="P:regulation of DNA-templated transcription"/>
    <property type="evidence" value="ECO:0007669"/>
    <property type="project" value="UniProtKB-ARBA"/>
</dbReference>
<dbReference type="InterPro" id="IPR019885">
    <property type="entry name" value="Tscrpt_reg_HTH_AsnC-type_CS"/>
</dbReference>
<dbReference type="InterPro" id="IPR036388">
    <property type="entry name" value="WH-like_DNA-bd_sf"/>
</dbReference>
<dbReference type="InterPro" id="IPR036390">
    <property type="entry name" value="WH_DNA-bd_sf"/>
</dbReference>
<evidence type="ECO:0000313" key="5">
    <source>
        <dbReference type="EMBL" id="MDH2054171.1"/>
    </source>
</evidence>
<dbReference type="Gene3D" id="1.10.10.10">
    <property type="entry name" value="Winged helix-like DNA-binding domain superfamily/Winged helix DNA-binding domain"/>
    <property type="match status" value="1"/>
</dbReference>
<dbReference type="InterPro" id="IPR000485">
    <property type="entry name" value="AsnC-type_HTH_dom"/>
</dbReference>
<proteinExistence type="predicted"/>
<dbReference type="PANTHER" id="PTHR30154:SF17">
    <property type="entry name" value="DNA-BINDING TRANSCRIPTIONAL ACTIVATOR DECR"/>
    <property type="match status" value="1"/>
</dbReference>
<name>A0AA43B177_9BURK</name>